<proteinExistence type="inferred from homology"/>
<keyword evidence="9" id="KW-0808">Transferase</keyword>
<evidence type="ECO:0000313" key="9">
    <source>
        <dbReference type="EMBL" id="MCZ8373413.1"/>
    </source>
</evidence>
<keyword evidence="4 7" id="KW-0812">Transmembrane</keyword>
<sequence length="331" mass="38790">MNYFINVPISKYRNTIYGIATLGIIATHNSQYLSDIPYWIIKILKFGGSGVFIFAFLSGMGLFITLNKEYNIRKYYYHRLKRVFIPYLIISFLWYGYKYILIEHNIPYFFYEWSTLSFWGNHQGAWYVAMLIPVYIIWPFFYQWIIKDFTRRTILSLAIIIILSELLFYTNQDIAKHLSQITQSLMYFILGNYIGKNVKDNTLKSLYWFIGGIIIIFARFLTNNDTIERLSTGIGGICITFAIAWIFQKINYKFIFFNQITNLFSSLGKYSLESYLTNIFILQAVKYFSFDKMLISLDSSGILIFILVAVVGILTAIGLSKLIDFTILKHI</sequence>
<dbReference type="EMBL" id="JAPZVM010000012">
    <property type="protein sequence ID" value="MCZ8373413.1"/>
    <property type="molecule type" value="Genomic_DNA"/>
</dbReference>
<protein>
    <submittedName>
        <fullName evidence="9">Acyltransferase</fullName>
    </submittedName>
</protein>
<comment type="subcellular location">
    <subcellularLocation>
        <location evidence="1">Cell membrane</location>
        <topology evidence="1">Multi-pass membrane protein</topology>
    </subcellularLocation>
</comment>
<keyword evidence="3" id="KW-1003">Cell membrane</keyword>
<evidence type="ECO:0000259" key="8">
    <source>
        <dbReference type="Pfam" id="PF01757"/>
    </source>
</evidence>
<gene>
    <name evidence="9" type="ORF">O6P32_11970</name>
</gene>
<evidence type="ECO:0000256" key="4">
    <source>
        <dbReference type="ARBA" id="ARBA00022692"/>
    </source>
</evidence>
<evidence type="ECO:0000256" key="2">
    <source>
        <dbReference type="ARBA" id="ARBA00007400"/>
    </source>
</evidence>
<name>A0ABT4PK32_9BACT</name>
<feature type="transmembrane region" description="Helical" evidence="7">
    <location>
        <begin position="84"/>
        <end position="102"/>
    </location>
</feature>
<reference evidence="9" key="1">
    <citation type="submission" date="2022-12" db="EMBL/GenBank/DDBJ databases">
        <title>Phocaeicola acetigenes sp. nov., isolated feces from a healthy human.</title>
        <authorList>
            <person name="Do H."/>
            <person name="Ha Y.B."/>
            <person name="Kim J.-S."/>
            <person name="Suh M.K."/>
            <person name="Kim H.S."/>
            <person name="Lee J.-S."/>
        </authorList>
    </citation>
    <scope>NUCLEOTIDE SEQUENCE</scope>
    <source>
        <strain evidence="9">KGMB11183</strain>
    </source>
</reference>
<feature type="transmembrane region" description="Helical" evidence="7">
    <location>
        <begin position="206"/>
        <end position="222"/>
    </location>
</feature>
<dbReference type="Proteomes" id="UP001141933">
    <property type="component" value="Unassembled WGS sequence"/>
</dbReference>
<feature type="transmembrane region" description="Helical" evidence="7">
    <location>
        <begin position="302"/>
        <end position="323"/>
    </location>
</feature>
<dbReference type="PANTHER" id="PTHR40074:SF2">
    <property type="entry name" value="O-ACETYLTRANSFERASE WECH"/>
    <property type="match status" value="1"/>
</dbReference>
<accession>A0ABT4PK32</accession>
<dbReference type="GO" id="GO:0016746">
    <property type="term" value="F:acyltransferase activity"/>
    <property type="evidence" value="ECO:0007669"/>
    <property type="project" value="UniProtKB-KW"/>
</dbReference>
<comment type="caution">
    <text evidence="9">The sequence shown here is derived from an EMBL/GenBank/DDBJ whole genome shotgun (WGS) entry which is preliminary data.</text>
</comment>
<feature type="transmembrane region" description="Helical" evidence="7">
    <location>
        <begin position="234"/>
        <end position="252"/>
    </location>
</feature>
<evidence type="ECO:0000256" key="6">
    <source>
        <dbReference type="ARBA" id="ARBA00023136"/>
    </source>
</evidence>
<dbReference type="RefSeq" id="WP_269878746.1">
    <property type="nucleotide sequence ID" value="NZ_JAPZVM010000012.1"/>
</dbReference>
<feature type="transmembrane region" description="Helical" evidence="7">
    <location>
        <begin position="39"/>
        <end position="64"/>
    </location>
</feature>
<comment type="similarity">
    <text evidence="2">Belongs to the acyltransferase 3 family.</text>
</comment>
<keyword evidence="5 7" id="KW-1133">Transmembrane helix</keyword>
<feature type="domain" description="Acyltransferase 3" evidence="8">
    <location>
        <begin position="18"/>
        <end position="319"/>
    </location>
</feature>
<dbReference type="InterPro" id="IPR002656">
    <property type="entry name" value="Acyl_transf_3_dom"/>
</dbReference>
<evidence type="ECO:0000256" key="7">
    <source>
        <dbReference type="SAM" id="Phobius"/>
    </source>
</evidence>
<dbReference type="PANTHER" id="PTHR40074">
    <property type="entry name" value="O-ACETYLTRANSFERASE WECH"/>
    <property type="match status" value="1"/>
</dbReference>
<feature type="transmembrane region" description="Helical" evidence="7">
    <location>
        <begin position="124"/>
        <end position="142"/>
    </location>
</feature>
<organism evidence="9 10">
    <name type="scientific">Phocaeicola acetigenes</name>
    <dbReference type="NCBI Taxonomy" id="3016083"/>
    <lineage>
        <taxon>Bacteria</taxon>
        <taxon>Pseudomonadati</taxon>
        <taxon>Bacteroidota</taxon>
        <taxon>Bacteroidia</taxon>
        <taxon>Bacteroidales</taxon>
        <taxon>Bacteroidaceae</taxon>
        <taxon>Phocaeicola</taxon>
    </lineage>
</organism>
<evidence type="ECO:0000256" key="5">
    <source>
        <dbReference type="ARBA" id="ARBA00022989"/>
    </source>
</evidence>
<evidence type="ECO:0000313" key="10">
    <source>
        <dbReference type="Proteomes" id="UP001141933"/>
    </source>
</evidence>
<keyword evidence="10" id="KW-1185">Reference proteome</keyword>
<keyword evidence="6 7" id="KW-0472">Membrane</keyword>
<keyword evidence="9" id="KW-0012">Acyltransferase</keyword>
<feature type="transmembrane region" description="Helical" evidence="7">
    <location>
        <begin position="154"/>
        <end position="171"/>
    </location>
</feature>
<evidence type="ECO:0000256" key="1">
    <source>
        <dbReference type="ARBA" id="ARBA00004651"/>
    </source>
</evidence>
<dbReference type="Pfam" id="PF01757">
    <property type="entry name" value="Acyl_transf_3"/>
    <property type="match status" value="1"/>
</dbReference>
<evidence type="ECO:0000256" key="3">
    <source>
        <dbReference type="ARBA" id="ARBA00022475"/>
    </source>
</evidence>